<name>A0AAV7AZ07_ENGPU</name>
<reference evidence="1" key="1">
    <citation type="thesis" date="2020" institute="ProQuest LLC" country="789 East Eisenhower Parkway, Ann Arbor, MI, USA">
        <title>Comparative Genomics and Chromosome Evolution.</title>
        <authorList>
            <person name="Mudd A.B."/>
        </authorList>
    </citation>
    <scope>NUCLEOTIDE SEQUENCE</scope>
    <source>
        <strain evidence="1">237g6f4</strain>
        <tissue evidence="1">Blood</tissue>
    </source>
</reference>
<protein>
    <recommendedName>
        <fullName evidence="3">Transmembrane protein</fullName>
    </recommendedName>
</protein>
<keyword evidence="2" id="KW-1185">Reference proteome</keyword>
<accession>A0AAV7AZ07</accession>
<sequence length="143" mass="16022">MVQKLEDAYSRHRKKRWHLRCSSSPSPPTTHFTFLSLLHSFSPFASLGALSTSMRLAMFLPSLFPLSSQLCPGLLVTVAFFPLRDVLLFLVRSIFCTIHPLTTSHRPFLTALPPLGSARLFPVQLRLSQLSSSSDIFVDPSCF</sequence>
<evidence type="ECO:0000313" key="1">
    <source>
        <dbReference type="EMBL" id="KAG8564665.1"/>
    </source>
</evidence>
<evidence type="ECO:0008006" key="3">
    <source>
        <dbReference type="Google" id="ProtNLM"/>
    </source>
</evidence>
<proteinExistence type="predicted"/>
<dbReference type="AlphaFoldDB" id="A0AAV7AZ07"/>
<comment type="caution">
    <text evidence="1">The sequence shown here is derived from an EMBL/GenBank/DDBJ whole genome shotgun (WGS) entry which is preliminary data.</text>
</comment>
<dbReference type="Proteomes" id="UP000824782">
    <property type="component" value="Unassembled WGS sequence"/>
</dbReference>
<evidence type="ECO:0000313" key="2">
    <source>
        <dbReference type="Proteomes" id="UP000824782"/>
    </source>
</evidence>
<organism evidence="1 2">
    <name type="scientific">Engystomops pustulosus</name>
    <name type="common">Tungara frog</name>
    <name type="synonym">Physalaemus pustulosus</name>
    <dbReference type="NCBI Taxonomy" id="76066"/>
    <lineage>
        <taxon>Eukaryota</taxon>
        <taxon>Metazoa</taxon>
        <taxon>Chordata</taxon>
        <taxon>Craniata</taxon>
        <taxon>Vertebrata</taxon>
        <taxon>Euteleostomi</taxon>
        <taxon>Amphibia</taxon>
        <taxon>Batrachia</taxon>
        <taxon>Anura</taxon>
        <taxon>Neobatrachia</taxon>
        <taxon>Hyloidea</taxon>
        <taxon>Leptodactylidae</taxon>
        <taxon>Leiuperinae</taxon>
        <taxon>Engystomops</taxon>
    </lineage>
</organism>
<gene>
    <name evidence="1" type="ORF">GDO81_016549</name>
</gene>
<dbReference type="EMBL" id="WNYA01000007">
    <property type="protein sequence ID" value="KAG8564665.1"/>
    <property type="molecule type" value="Genomic_DNA"/>
</dbReference>